<dbReference type="AlphaFoldDB" id="A0A0A7GFC9"/>
<dbReference type="eggNOG" id="arCOG01550">
    <property type="taxonomic scope" value="Archaea"/>
</dbReference>
<comment type="cofactor">
    <cofactor evidence="1 7">
        <name>Ni(2+)</name>
        <dbReference type="ChEBI" id="CHEBI:49786"/>
    </cofactor>
</comment>
<comment type="cofactor">
    <cofactor evidence="7">
        <name>Fe cation</name>
        <dbReference type="ChEBI" id="CHEBI:24875"/>
    </cofactor>
</comment>
<evidence type="ECO:0000313" key="8">
    <source>
        <dbReference type="EMBL" id="AIY90755.1"/>
    </source>
</evidence>
<evidence type="ECO:0000256" key="1">
    <source>
        <dbReference type="ARBA" id="ARBA00001967"/>
    </source>
</evidence>
<keyword evidence="5 7" id="KW-0479">Metal-binding</keyword>
<reference evidence="8 9" key="1">
    <citation type="journal article" date="2015" name="Appl. Environ. Microbiol.">
        <title>The Geoglobus acetivorans genome: Fe(III) reduction, acetate utilization, autotrophic growth, and degradation of aromatic compounds in a hyperthermophilic archaeon.</title>
        <authorList>
            <person name="Mardanov A.V."/>
            <person name="Slododkina G.B."/>
            <person name="Slobodkin A.I."/>
            <person name="Beletsky A.V."/>
            <person name="Gavrilov S.N."/>
            <person name="Kublanov I.V."/>
            <person name="Bonch-Osmolovskaya E.A."/>
            <person name="Skryabin K.G."/>
            <person name="Ravin N.V."/>
        </authorList>
    </citation>
    <scope>NUCLEOTIDE SEQUENCE [LARGE SCALE GENOMIC DNA]</scope>
    <source>
        <strain evidence="8 9">SBH6</strain>
    </source>
</reference>
<evidence type="ECO:0000256" key="3">
    <source>
        <dbReference type="ARBA" id="ARBA00009292"/>
    </source>
</evidence>
<dbReference type="GeneID" id="24798303"/>
<dbReference type="PANTHER" id="PTHR42958">
    <property type="entry name" value="HYDROGENASE-2 LARGE CHAIN"/>
    <property type="match status" value="1"/>
</dbReference>
<sequence>MEVVIDPVTRLEGHHGVKLNVEGGVVREAKALATMFRGFERIVVGRDVRDAPIILQRICGVCHNDHRLASLFAIENAAGLGNEWGHGLPEPALLLRNVIASLQYVFDHPVWAYALTGPDYCDQIHKTGLTRFNPLVGQGVKEAVFAQRRLHQAMAYIGGKVPHIMTPIHGGVTLEIDEKVISRLISIVLDVKKWAIGVGLGKTTLEHTADVAGYIIDDVSRKIQDGKEITPPSDPEIGRGLYDLVSLIVVMANMGLAEMGDRTPAMLAYGFLTDAEGKLFFPSGFFNGSELEKFDYRKISEDVKHSYYSDDAGGEYVGNEDTRKLVPKYGKSGAYTWAKAPRYAGKPAEVGPLARMVAKGFRDGWEYGDPLDLRKSLAGGRTASNALARNIARIQEELLMIDYLENLLLQLKDHAGKKTHIEFPENLTGEGVGLREAPRGALGHWMRAKDGKVENYQVIAPTTWNVSPRDSAGNPGPLEEALVGTPMENEDQWDVVRVIHSFDLCLACTVHVFTNDGRKWNFIV</sequence>
<dbReference type="Proteomes" id="UP000030624">
    <property type="component" value="Chromosome"/>
</dbReference>
<keyword evidence="6" id="KW-0560">Oxidoreductase</keyword>
<protein>
    <submittedName>
        <fullName evidence="8">Hydrogenase (NiFe) large subunit</fullName>
    </submittedName>
</protein>
<keyword evidence="7" id="KW-0460">Magnesium</keyword>
<dbReference type="STRING" id="565033.GACE_1725"/>
<dbReference type="InterPro" id="IPR029014">
    <property type="entry name" value="NiFe-Hase_large"/>
</dbReference>
<evidence type="ECO:0000256" key="6">
    <source>
        <dbReference type="ARBA" id="ARBA00023002"/>
    </source>
</evidence>
<dbReference type="Pfam" id="PF00374">
    <property type="entry name" value="NiFeSe_Hases"/>
    <property type="match status" value="2"/>
</dbReference>
<dbReference type="Gene3D" id="1.10.645.10">
    <property type="entry name" value="Cytochrome-c3 Hydrogenase, chain B"/>
    <property type="match status" value="1"/>
</dbReference>
<evidence type="ECO:0000313" key="9">
    <source>
        <dbReference type="Proteomes" id="UP000030624"/>
    </source>
</evidence>
<evidence type="ECO:0000256" key="2">
    <source>
        <dbReference type="ARBA" id="ARBA00004196"/>
    </source>
</evidence>
<keyword evidence="4 7" id="KW-0533">Nickel</keyword>
<comment type="subcellular location">
    <subcellularLocation>
        <location evidence="2">Cell envelope</location>
    </subcellularLocation>
</comment>
<dbReference type="InterPro" id="IPR018194">
    <property type="entry name" value="Ni-dep_hyd_lsu_Ni_BS"/>
</dbReference>
<feature type="binding site" evidence="7">
    <location>
        <position position="508"/>
    </location>
    <ligand>
        <name>Fe cation</name>
        <dbReference type="ChEBI" id="CHEBI:24875"/>
    </ligand>
</feature>
<keyword evidence="7" id="KW-0408">Iron</keyword>
<dbReference type="EMBL" id="CP009552">
    <property type="protein sequence ID" value="AIY90755.1"/>
    <property type="molecule type" value="Genomic_DNA"/>
</dbReference>
<name>A0A0A7GFC9_GEOAI</name>
<organism evidence="8 9">
    <name type="scientific">Geoglobus acetivorans</name>
    <dbReference type="NCBI Taxonomy" id="565033"/>
    <lineage>
        <taxon>Archaea</taxon>
        <taxon>Methanobacteriati</taxon>
        <taxon>Methanobacteriota</taxon>
        <taxon>Archaeoglobi</taxon>
        <taxon>Archaeoglobales</taxon>
        <taxon>Archaeoglobaceae</taxon>
        <taxon>Geoglobus</taxon>
    </lineage>
</organism>
<feature type="binding site" evidence="7">
    <location>
        <position position="458"/>
    </location>
    <ligand>
        <name>Mg(2+)</name>
        <dbReference type="ChEBI" id="CHEBI:18420"/>
    </ligand>
</feature>
<feature type="binding site" evidence="7">
    <location>
        <position position="62"/>
    </location>
    <ligand>
        <name>Mg(2+)</name>
        <dbReference type="ChEBI" id="CHEBI:18420"/>
    </ligand>
</feature>
<dbReference type="InterPro" id="IPR001501">
    <property type="entry name" value="Ni-dep_hyd_lsu"/>
</dbReference>
<evidence type="ECO:0000256" key="5">
    <source>
        <dbReference type="ARBA" id="ARBA00022723"/>
    </source>
</evidence>
<dbReference type="GO" id="GO:0016151">
    <property type="term" value="F:nickel cation binding"/>
    <property type="evidence" value="ECO:0007669"/>
    <property type="project" value="InterPro"/>
</dbReference>
<dbReference type="KEGG" id="gac:GACE_1725"/>
<evidence type="ECO:0000256" key="7">
    <source>
        <dbReference type="PIRSR" id="PIRSR601501-1"/>
    </source>
</evidence>
<accession>A0A0A7GFC9</accession>
<gene>
    <name evidence="8" type="ORF">GACE_1725</name>
</gene>
<comment type="similarity">
    <text evidence="3">Belongs to the [NiFe]/[NiFeSe] hydrogenase large subunit family.</text>
</comment>
<dbReference type="PROSITE" id="PS00507">
    <property type="entry name" value="NI_HGENASE_L_1"/>
    <property type="match status" value="1"/>
</dbReference>
<dbReference type="InterPro" id="IPR050867">
    <property type="entry name" value="NiFe/NiFeSe_hydrgnase_LSU"/>
</dbReference>
<dbReference type="HOGENOM" id="CLU_030087_0_0_2"/>
<evidence type="ECO:0000256" key="4">
    <source>
        <dbReference type="ARBA" id="ARBA00022596"/>
    </source>
</evidence>
<feature type="binding site" evidence="7">
    <location>
        <position position="511"/>
    </location>
    <ligand>
        <name>Mg(2+)</name>
        <dbReference type="ChEBI" id="CHEBI:18420"/>
    </ligand>
</feature>
<dbReference type="RefSeq" id="WP_048092699.1">
    <property type="nucleotide sequence ID" value="NZ_CP009552.1"/>
</dbReference>
<dbReference type="GO" id="GO:0008901">
    <property type="term" value="F:ferredoxin hydrogenase activity"/>
    <property type="evidence" value="ECO:0007669"/>
    <property type="project" value="InterPro"/>
</dbReference>
<feature type="binding site" evidence="7">
    <location>
        <position position="505"/>
    </location>
    <ligand>
        <name>Ni(2+)</name>
        <dbReference type="ChEBI" id="CHEBI:49786"/>
    </ligand>
</feature>
<dbReference type="SUPFAM" id="SSF56762">
    <property type="entry name" value="HydB/Nqo4-like"/>
    <property type="match status" value="1"/>
</dbReference>
<proteinExistence type="inferred from homology"/>
<feature type="binding site" evidence="7">
    <location>
        <position position="40"/>
    </location>
    <ligand>
        <name>Mg(2+)</name>
        <dbReference type="ChEBI" id="CHEBI:18420"/>
    </ligand>
</feature>
<dbReference type="PANTHER" id="PTHR42958:SF4">
    <property type="entry name" value="HYDROGENASE EXPRESSION_FORMATION PROTEIN HUPK"/>
    <property type="match status" value="1"/>
</dbReference>
<feature type="binding site" evidence="7">
    <location>
        <position position="59"/>
    </location>
    <ligand>
        <name>Ni(2+)</name>
        <dbReference type="ChEBI" id="CHEBI:49786"/>
    </ligand>
</feature>